<dbReference type="InterPro" id="IPR007278">
    <property type="entry name" value="DUF397"/>
</dbReference>
<protein>
    <recommendedName>
        <fullName evidence="1">DUF397 domain-containing protein</fullName>
    </recommendedName>
</protein>
<evidence type="ECO:0000259" key="1">
    <source>
        <dbReference type="Pfam" id="PF04149"/>
    </source>
</evidence>
<organism evidence="2 3">
    <name type="scientific">Actinomadura algeriensis</name>
    <dbReference type="NCBI Taxonomy" id="1679523"/>
    <lineage>
        <taxon>Bacteria</taxon>
        <taxon>Bacillati</taxon>
        <taxon>Actinomycetota</taxon>
        <taxon>Actinomycetes</taxon>
        <taxon>Streptosporangiales</taxon>
        <taxon>Thermomonosporaceae</taxon>
        <taxon>Actinomadura</taxon>
    </lineage>
</organism>
<reference evidence="2 3" key="1">
    <citation type="submission" date="2020-10" db="EMBL/GenBank/DDBJ databases">
        <title>Sequencing the genomes of 1000 actinobacteria strains.</title>
        <authorList>
            <person name="Klenk H.-P."/>
        </authorList>
    </citation>
    <scope>NUCLEOTIDE SEQUENCE [LARGE SCALE GENOMIC DNA]</scope>
    <source>
        <strain evidence="2 3">DSM 46744</strain>
    </source>
</reference>
<dbReference type="EMBL" id="JADBDZ010000001">
    <property type="protein sequence ID" value="MBE1530569.1"/>
    <property type="molecule type" value="Genomic_DNA"/>
</dbReference>
<evidence type="ECO:0000313" key="2">
    <source>
        <dbReference type="EMBL" id="MBE1530569.1"/>
    </source>
</evidence>
<feature type="domain" description="DUF397" evidence="1">
    <location>
        <begin position="1"/>
        <end position="27"/>
    </location>
</feature>
<dbReference type="Pfam" id="PF04149">
    <property type="entry name" value="DUF397"/>
    <property type="match status" value="1"/>
</dbReference>
<proteinExistence type="predicted"/>
<sequence>MRDSKDPGAGHLVLTAGEFAGLVGALKRLPAR</sequence>
<keyword evidence="3" id="KW-1185">Reference proteome</keyword>
<evidence type="ECO:0000313" key="3">
    <source>
        <dbReference type="Proteomes" id="UP000627838"/>
    </source>
</evidence>
<name>A0ABR9JJ45_9ACTN</name>
<dbReference type="Proteomes" id="UP000627838">
    <property type="component" value="Unassembled WGS sequence"/>
</dbReference>
<comment type="caution">
    <text evidence="2">The sequence shown here is derived from an EMBL/GenBank/DDBJ whole genome shotgun (WGS) entry which is preliminary data.</text>
</comment>
<gene>
    <name evidence="2" type="ORF">H4W34_000402</name>
</gene>
<accession>A0ABR9JJ45</accession>